<evidence type="ECO:0000313" key="2">
    <source>
        <dbReference type="EMBL" id="MDB8017506.1"/>
    </source>
</evidence>
<protein>
    <submittedName>
        <fullName evidence="3">TIR domain-containing protein</fullName>
    </submittedName>
</protein>
<dbReference type="AlphaFoldDB" id="A0A6L5T586"/>
<dbReference type="EMBL" id="JAQLYE010000008">
    <property type="protein sequence ID" value="MDB8017506.1"/>
    <property type="molecule type" value="Genomic_DNA"/>
</dbReference>
<dbReference type="Proteomes" id="UP001193670">
    <property type="component" value="Unassembled WGS sequence"/>
</dbReference>
<evidence type="ECO:0000259" key="1">
    <source>
        <dbReference type="PROSITE" id="PS50104"/>
    </source>
</evidence>
<dbReference type="Proteomes" id="UP001212823">
    <property type="component" value="Unassembled WGS sequence"/>
</dbReference>
<organism evidence="3 5">
    <name type="scientific">Agathobacter rectalis</name>
    <dbReference type="NCBI Taxonomy" id="39491"/>
    <lineage>
        <taxon>Bacteria</taxon>
        <taxon>Bacillati</taxon>
        <taxon>Bacillota</taxon>
        <taxon>Clostridia</taxon>
        <taxon>Lachnospirales</taxon>
        <taxon>Lachnospiraceae</taxon>
        <taxon>Agathobacter</taxon>
    </lineage>
</organism>
<gene>
    <name evidence="4" type="ORF">G4319_11015</name>
    <name evidence="3" type="ORF">GKE07_03730</name>
    <name evidence="2" type="ORF">PNE45_05605</name>
</gene>
<reference evidence="2" key="4">
    <citation type="submission" date="2023-01" db="EMBL/GenBank/DDBJ databases">
        <title>Human gut microbiome strain richness.</title>
        <authorList>
            <person name="Chen-Liaw A."/>
        </authorList>
    </citation>
    <scope>NUCLEOTIDE SEQUENCE</scope>
    <source>
        <strain evidence="2">1001283st1_D2_1001283B150209_150212</strain>
    </source>
</reference>
<proteinExistence type="predicted"/>
<dbReference type="InterPro" id="IPR035897">
    <property type="entry name" value="Toll_tir_struct_dom_sf"/>
</dbReference>
<dbReference type="EMBL" id="JAAILW010000022">
    <property type="protein sequence ID" value="NSC27867.1"/>
    <property type="molecule type" value="Genomic_DNA"/>
</dbReference>
<feature type="domain" description="TIR" evidence="1">
    <location>
        <begin position="3"/>
        <end position="136"/>
    </location>
</feature>
<dbReference type="Pfam" id="PF13676">
    <property type="entry name" value="TIR_2"/>
    <property type="match status" value="1"/>
</dbReference>
<reference evidence="3 5" key="1">
    <citation type="journal article" date="2019" name="Nat. Med.">
        <title>A library of human gut bacterial isolates paired with longitudinal multiomics data enables mechanistic microbiome research.</title>
        <authorList>
            <person name="Poyet M."/>
            <person name="Groussin M."/>
            <person name="Gibbons S.M."/>
            <person name="Avila-Pacheco J."/>
            <person name="Jiang X."/>
            <person name="Kearney S.M."/>
            <person name="Perrotta A.R."/>
            <person name="Berdy B."/>
            <person name="Zhao S."/>
            <person name="Lieberman T.D."/>
            <person name="Swanson P.K."/>
            <person name="Smith M."/>
            <person name="Roesemann S."/>
            <person name="Alexander J.E."/>
            <person name="Rich S.A."/>
            <person name="Livny J."/>
            <person name="Vlamakis H."/>
            <person name="Clish C."/>
            <person name="Bullock K."/>
            <person name="Deik A."/>
            <person name="Scott J."/>
            <person name="Pierce K.A."/>
            <person name="Xavier R.J."/>
            <person name="Alm E.J."/>
        </authorList>
    </citation>
    <scope>NUCLEOTIDE SEQUENCE [LARGE SCALE GENOMIC DNA]</scope>
    <source>
        <strain evidence="3 5">BIOML-A11</strain>
    </source>
</reference>
<evidence type="ECO:0000313" key="3">
    <source>
        <dbReference type="EMBL" id="MSC59337.1"/>
    </source>
</evidence>
<dbReference type="RefSeq" id="WP_015515646.1">
    <property type="nucleotide sequence ID" value="NZ_JAAILW010000022.1"/>
</dbReference>
<dbReference type="Gene3D" id="3.40.50.10140">
    <property type="entry name" value="Toll/interleukin-1 receptor homology (TIR) domain"/>
    <property type="match status" value="1"/>
</dbReference>
<evidence type="ECO:0000313" key="4">
    <source>
        <dbReference type="EMBL" id="NSC27867.1"/>
    </source>
</evidence>
<accession>A0A6L5T586</accession>
<dbReference type="EMBL" id="WKQP01000004">
    <property type="protein sequence ID" value="MSC59337.1"/>
    <property type="molecule type" value="Genomic_DNA"/>
</dbReference>
<dbReference type="PROSITE" id="PS50104">
    <property type="entry name" value="TIR"/>
    <property type="match status" value="1"/>
</dbReference>
<dbReference type="SMART" id="SM00255">
    <property type="entry name" value="TIR"/>
    <property type="match status" value="1"/>
</dbReference>
<reference evidence="4" key="3">
    <citation type="submission" date="2020-02" db="EMBL/GenBank/DDBJ databases">
        <authorList>
            <person name="Littmann E."/>
            <person name="Sorbara M."/>
        </authorList>
    </citation>
    <scope>NUCLEOTIDE SEQUENCE</scope>
    <source>
        <strain evidence="4">MSK.17.79</strain>
    </source>
</reference>
<dbReference type="GO" id="GO:0007165">
    <property type="term" value="P:signal transduction"/>
    <property type="evidence" value="ECO:0007669"/>
    <property type="project" value="InterPro"/>
</dbReference>
<dbReference type="SUPFAM" id="SSF52200">
    <property type="entry name" value="Toll/Interleukin receptor TIR domain"/>
    <property type="match status" value="1"/>
</dbReference>
<dbReference type="Proteomes" id="UP000479563">
    <property type="component" value="Unassembled WGS sequence"/>
</dbReference>
<comment type="caution">
    <text evidence="3">The sequence shown here is derived from an EMBL/GenBank/DDBJ whole genome shotgun (WGS) entry which is preliminary data.</text>
</comment>
<reference evidence="4" key="2">
    <citation type="journal article" date="2020" name="Cell Host Microbe">
        <title>Functional and Genomic Variation between Human-Derived Isolates of Lachnospiraceae Reveals Inter- and Intra-Species Diversity.</title>
        <authorList>
            <person name="Sorbara M.T."/>
            <person name="Littmann E.R."/>
            <person name="Fontana E."/>
            <person name="Moody T.U."/>
            <person name="Kohout C.E."/>
            <person name="Gjonbalaj M."/>
            <person name="Eaton V."/>
            <person name="Seok R."/>
            <person name="Leiner I.M."/>
            <person name="Pamer E.G."/>
        </authorList>
    </citation>
    <scope>NUCLEOTIDE SEQUENCE</scope>
    <source>
        <strain evidence="4">MSK.17.79</strain>
    </source>
</reference>
<sequence length="200" mass="23666">MKYYYDVVLSFAGEDREYVEECADILTALGIKVFYDSYEQDVLWGKDLYTFLADIYSNKARYAIVFISQHYVKKCWTKHEFKFINERMFNSETEYLLPVFLDDTKLCGIPETQGYLTNKTPYEVAVMFAKKINKDIDVELMKSELQQSLPTYEITVRGRNVRFYSAVEEFDAEYPLSFLMELYKLDMLYDLFILPALVPN</sequence>
<name>A0A6L5T586_9FIRM</name>
<evidence type="ECO:0000313" key="5">
    <source>
        <dbReference type="Proteomes" id="UP000479563"/>
    </source>
</evidence>
<dbReference type="InterPro" id="IPR000157">
    <property type="entry name" value="TIR_dom"/>
</dbReference>